<reference evidence="3 4" key="1">
    <citation type="submission" date="2018-12" db="EMBL/GenBank/DDBJ databases">
        <authorList>
            <consortium name="Pathogen Informatics"/>
        </authorList>
    </citation>
    <scope>NUCLEOTIDE SEQUENCE [LARGE SCALE GENOMIC DNA]</scope>
    <source>
        <strain evidence="3 4">NCTC10297</strain>
    </source>
</reference>
<evidence type="ECO:0000259" key="2">
    <source>
        <dbReference type="Pfam" id="PF03787"/>
    </source>
</evidence>
<feature type="domain" description="CRISPR type III-associated protein" evidence="2">
    <location>
        <begin position="35"/>
        <end position="227"/>
    </location>
</feature>
<protein>
    <submittedName>
        <fullName evidence="3">CRISPR type III-B/RAMP module RAMP protein Cmr1</fullName>
    </submittedName>
</protein>
<evidence type="ECO:0000256" key="1">
    <source>
        <dbReference type="ARBA" id="ARBA00023118"/>
    </source>
</evidence>
<organism evidence="3 4">
    <name type="scientific">Moraxella cuniculi</name>
    <dbReference type="NCBI Taxonomy" id="34061"/>
    <lineage>
        <taxon>Bacteria</taxon>
        <taxon>Pseudomonadati</taxon>
        <taxon>Pseudomonadota</taxon>
        <taxon>Gammaproteobacteria</taxon>
        <taxon>Moraxellales</taxon>
        <taxon>Moraxellaceae</taxon>
        <taxon>Moraxella</taxon>
    </lineage>
</organism>
<keyword evidence="1" id="KW-0051">Antiviral defense</keyword>
<accession>A0A3S4SBC0</accession>
<dbReference type="NCBIfam" id="TIGR01894">
    <property type="entry name" value="cas_TM1795_cmr1"/>
    <property type="match status" value="1"/>
</dbReference>
<dbReference type="GO" id="GO:0051607">
    <property type="term" value="P:defense response to virus"/>
    <property type="evidence" value="ECO:0007669"/>
    <property type="project" value="UniProtKB-KW"/>
</dbReference>
<evidence type="ECO:0000313" key="4">
    <source>
        <dbReference type="Proteomes" id="UP000274100"/>
    </source>
</evidence>
<dbReference type="CDD" id="cd09726">
    <property type="entry name" value="RAMP_I_III"/>
    <property type="match status" value="1"/>
</dbReference>
<sequence>MTVRIPKAEHDALLSEAKETLQAQSSVLQWHTLHCELITPMYGGGVISTKVDEKMPIRASAIRGQLRFWWRLLAKHQWNLEDIAKAEQKLWGGMGIGDADGQAGQVLLRVKNCSKPNIEAWARYLPNHKQKLILTPEKWANVPYALFPAQGKLRNKGTEIEENPHELLREGFTWELQVAFLPSIEQVKNELLKSEQPSFETQVWESIRWWSNFGGVGARTRRGLGAVQIQQNQFFTKIISKDEVERLGFCVQMKVVSSNSVYQSWEYAVKALEKFRQIGVGRNDHSSRSHWSEPDAIRAITGQSIAKHSQRKTKGDIFPRAGFGLPIITKFKDNNPKGDDTSKYVDPITTTLKLKYRKDANADWEVYERLSSPLILRPYLDEQNQWHSLVLVLNEPLYQSELFQPVLEVGKNNYRDVVFWNDAQATDIKPLKQGEGEEILKPLQAFLTYFAK</sequence>
<dbReference type="Proteomes" id="UP000274100">
    <property type="component" value="Chromosome"/>
</dbReference>
<dbReference type="InterPro" id="IPR005537">
    <property type="entry name" value="RAMP_III_fam"/>
</dbReference>
<proteinExistence type="predicted"/>
<dbReference type="Pfam" id="PF03787">
    <property type="entry name" value="RAMPs"/>
    <property type="match status" value="1"/>
</dbReference>
<dbReference type="KEGG" id="mcun:NCTC10297_00141"/>
<evidence type="ECO:0000313" key="3">
    <source>
        <dbReference type="EMBL" id="VEG12225.1"/>
    </source>
</evidence>
<dbReference type="EMBL" id="LR134343">
    <property type="protein sequence ID" value="VEG12225.1"/>
    <property type="molecule type" value="Genomic_DNA"/>
</dbReference>
<dbReference type="RefSeq" id="WP_170161387.1">
    <property type="nucleotide sequence ID" value="NZ_LR134343.1"/>
</dbReference>
<name>A0A3S4SBC0_9GAMM</name>
<gene>
    <name evidence="3" type="ORF">NCTC10297_00141</name>
</gene>
<dbReference type="AlphaFoldDB" id="A0A3S4SBC0"/>
<dbReference type="InterPro" id="IPR007522">
    <property type="entry name" value="CRISPR-assoc_prot_TM1795"/>
</dbReference>